<proteinExistence type="predicted"/>
<sequence>MKSLYTIKEFIQLINKWLLLFFIVTLFSIFIIDFWLINIPEKFAHGYQLGRLWREFSFSFVSAFIFYLIVVVSKEFKERRITRQLLFHALNEITNEQYQFLNFLYNNTSANIKRTKIGLPKESEIRIICKGIDPKESTIPLDLNRTVNWFYYIRHIGSKTKNITSSLLLQIKNPEPTLSVLLSDIDNCSLFKAAEAYSQAPNAFHNLEVLTKDINRYFIAISRLYNYVTTF</sequence>
<protein>
    <submittedName>
        <fullName evidence="2">Uncharacterized protein</fullName>
    </submittedName>
</protein>
<keyword evidence="1" id="KW-0472">Membrane</keyword>
<comment type="caution">
    <text evidence="2">The sequence shown here is derived from an EMBL/GenBank/DDBJ whole genome shotgun (WGS) entry which is preliminary data.</text>
</comment>
<dbReference type="EMBL" id="JAGUCN010000003">
    <property type="protein sequence ID" value="MBS2210536.1"/>
    <property type="molecule type" value="Genomic_DNA"/>
</dbReference>
<keyword evidence="1" id="KW-0812">Transmembrane</keyword>
<evidence type="ECO:0000313" key="3">
    <source>
        <dbReference type="Proteomes" id="UP000721861"/>
    </source>
</evidence>
<reference evidence="2 3" key="1">
    <citation type="journal article" date="2014" name="Int. J. Syst. Evol. Microbiol.">
        <title>Carboxylicivirga gen. nov. in the family Marinilabiliaceae with two novel species, Carboxylicivirga mesophila sp. nov. and Carboxylicivirga taeanensis sp. nov., and reclassification of Cytophaga fermentans as Saccharicrinis fermentans gen. nov., comb. nov.</title>
        <authorList>
            <person name="Yang S.H."/>
            <person name="Seo H.S."/>
            <person name="Woo J.H."/>
            <person name="Oh H.M."/>
            <person name="Jang H."/>
            <person name="Lee J.H."/>
            <person name="Kim S.J."/>
            <person name="Kwon K.K."/>
        </authorList>
    </citation>
    <scope>NUCLEOTIDE SEQUENCE [LARGE SCALE GENOMIC DNA]</scope>
    <source>
        <strain evidence="2 3">JCM 18290</strain>
    </source>
</reference>
<feature type="transmembrane region" description="Helical" evidence="1">
    <location>
        <begin position="17"/>
        <end position="36"/>
    </location>
</feature>
<keyword evidence="1" id="KW-1133">Transmembrane helix</keyword>
<organism evidence="2 3">
    <name type="scientific">Carboxylicivirga mesophila</name>
    <dbReference type="NCBI Taxonomy" id="1166478"/>
    <lineage>
        <taxon>Bacteria</taxon>
        <taxon>Pseudomonadati</taxon>
        <taxon>Bacteroidota</taxon>
        <taxon>Bacteroidia</taxon>
        <taxon>Marinilabiliales</taxon>
        <taxon>Marinilabiliaceae</taxon>
        <taxon>Carboxylicivirga</taxon>
    </lineage>
</organism>
<name>A0ABS5K6F6_9BACT</name>
<dbReference type="RefSeq" id="WP_212225806.1">
    <property type="nucleotide sequence ID" value="NZ_JAGUCN010000003.1"/>
</dbReference>
<gene>
    <name evidence="2" type="ORF">KEM09_03940</name>
</gene>
<feature type="transmembrane region" description="Helical" evidence="1">
    <location>
        <begin position="56"/>
        <end position="73"/>
    </location>
</feature>
<accession>A0ABS5K6F6</accession>
<evidence type="ECO:0000256" key="1">
    <source>
        <dbReference type="SAM" id="Phobius"/>
    </source>
</evidence>
<keyword evidence="3" id="KW-1185">Reference proteome</keyword>
<evidence type="ECO:0000313" key="2">
    <source>
        <dbReference type="EMBL" id="MBS2210536.1"/>
    </source>
</evidence>
<dbReference type="Proteomes" id="UP000721861">
    <property type="component" value="Unassembled WGS sequence"/>
</dbReference>